<evidence type="ECO:0000313" key="4">
    <source>
        <dbReference type="EMBL" id="MFD3393750.1"/>
    </source>
</evidence>
<gene>
    <name evidence="4" type="ORF">U0R10_03860</name>
</gene>
<comment type="caution">
    <text evidence="4">The sequence shown here is derived from an EMBL/GenBank/DDBJ whole genome shotgun (WGS) entry which is preliminary data.</text>
</comment>
<dbReference type="PANTHER" id="PTHR10587">
    <property type="entry name" value="GLYCOSYL TRANSFERASE-RELATED"/>
    <property type="match status" value="1"/>
</dbReference>
<dbReference type="InterPro" id="IPR050248">
    <property type="entry name" value="Polysacc_deacetylase_ArnD"/>
</dbReference>
<dbReference type="SUPFAM" id="SSF88713">
    <property type="entry name" value="Glycoside hydrolase/deacetylase"/>
    <property type="match status" value="1"/>
</dbReference>
<dbReference type="PROSITE" id="PS51677">
    <property type="entry name" value="NODB"/>
    <property type="match status" value="1"/>
</dbReference>
<keyword evidence="5" id="KW-1185">Reference proteome</keyword>
<dbReference type="InterPro" id="IPR011330">
    <property type="entry name" value="Glyco_hydro/deAcase_b/a-brl"/>
</dbReference>
<reference evidence="4 5" key="1">
    <citation type="submission" date="2024-03" db="EMBL/GenBank/DDBJ databases">
        <title>Aquirufa genome sequencing.</title>
        <authorList>
            <person name="Pitt A."/>
            <person name="Hahn M.W."/>
        </authorList>
    </citation>
    <scope>NUCLEOTIDE SEQUENCE [LARGE SCALE GENOMIC DNA]</scope>
    <source>
        <strain evidence="4 5">OSTEICH-129V</strain>
    </source>
</reference>
<feature type="domain" description="NodB homology" evidence="3">
    <location>
        <begin position="28"/>
        <end position="209"/>
    </location>
</feature>
<name>A0ABW6DCC0_9BACT</name>
<dbReference type="Gene3D" id="3.20.20.370">
    <property type="entry name" value="Glycoside hydrolase/deacetylase"/>
    <property type="match status" value="1"/>
</dbReference>
<proteinExistence type="predicted"/>
<organism evidence="4 5">
    <name type="scientific">Aquirufa avitistagni</name>
    <dbReference type="NCBI Taxonomy" id="3104728"/>
    <lineage>
        <taxon>Bacteria</taxon>
        <taxon>Pseudomonadati</taxon>
        <taxon>Bacteroidota</taxon>
        <taxon>Cytophagia</taxon>
        <taxon>Cytophagales</taxon>
        <taxon>Flectobacillaceae</taxon>
        <taxon>Aquirufa</taxon>
    </lineage>
</organism>
<accession>A0ABW6DCC0</accession>
<dbReference type="Pfam" id="PF01522">
    <property type="entry name" value="Polysacc_deac_1"/>
    <property type="match status" value="1"/>
</dbReference>
<sequence>MFIHQIPAIIRKVLPKLTWQYQTKDDSREVYFTFDDGPTPEITNFVLDCLDTYSFKATFFCIGKNMLAHPELVQVIIDKGHSIGNHTMNHANAWKYKHQSYMHDYQSCLDVIHSFGVNSVGFRPPYGRITNYIYHQISQLEPVYMWTYLSGDYNKDLSPSDILRSAKQSIKPGCILVFHDSVKAFPRLRVVLPELLEFCKREKYLLKAL</sequence>
<dbReference type="InterPro" id="IPR002509">
    <property type="entry name" value="NODB_dom"/>
</dbReference>
<protein>
    <submittedName>
        <fullName evidence="4">Polysaccharide deacetylase family protein</fullName>
    </submittedName>
</protein>
<evidence type="ECO:0000256" key="1">
    <source>
        <dbReference type="ARBA" id="ARBA00022723"/>
    </source>
</evidence>
<dbReference type="PANTHER" id="PTHR10587:SF133">
    <property type="entry name" value="CHITIN DEACETYLASE 1-RELATED"/>
    <property type="match status" value="1"/>
</dbReference>
<keyword evidence="2" id="KW-0378">Hydrolase</keyword>
<dbReference type="EMBL" id="JBBKXZ010000001">
    <property type="protein sequence ID" value="MFD3393750.1"/>
    <property type="molecule type" value="Genomic_DNA"/>
</dbReference>
<dbReference type="Proteomes" id="UP001598138">
    <property type="component" value="Unassembled WGS sequence"/>
</dbReference>
<keyword evidence="1" id="KW-0479">Metal-binding</keyword>
<evidence type="ECO:0000313" key="5">
    <source>
        <dbReference type="Proteomes" id="UP001598138"/>
    </source>
</evidence>
<dbReference type="RefSeq" id="WP_377982633.1">
    <property type="nucleotide sequence ID" value="NZ_JBBKXZ010000001.1"/>
</dbReference>
<evidence type="ECO:0000256" key="2">
    <source>
        <dbReference type="ARBA" id="ARBA00022801"/>
    </source>
</evidence>
<evidence type="ECO:0000259" key="3">
    <source>
        <dbReference type="PROSITE" id="PS51677"/>
    </source>
</evidence>